<dbReference type="Proteomes" id="UP000464178">
    <property type="component" value="Chromosome"/>
</dbReference>
<organism evidence="2 3">
    <name type="scientific">Gemmata massiliana</name>
    <dbReference type="NCBI Taxonomy" id="1210884"/>
    <lineage>
        <taxon>Bacteria</taxon>
        <taxon>Pseudomonadati</taxon>
        <taxon>Planctomycetota</taxon>
        <taxon>Planctomycetia</taxon>
        <taxon>Gemmatales</taxon>
        <taxon>Gemmataceae</taxon>
        <taxon>Gemmata</taxon>
    </lineage>
</organism>
<dbReference type="RefSeq" id="WP_162673047.1">
    <property type="nucleotide sequence ID" value="NZ_LR593886.1"/>
</dbReference>
<proteinExistence type="predicted"/>
<evidence type="ECO:0000256" key="1">
    <source>
        <dbReference type="SAM" id="Coils"/>
    </source>
</evidence>
<gene>
    <name evidence="2" type="ORF">SOIL9_71640</name>
</gene>
<protein>
    <submittedName>
        <fullName evidence="2">Uncharacterized protein</fullName>
    </submittedName>
</protein>
<evidence type="ECO:0000313" key="2">
    <source>
        <dbReference type="EMBL" id="VTS03495.1"/>
    </source>
</evidence>
<keyword evidence="1" id="KW-0175">Coiled coil</keyword>
<dbReference type="AlphaFoldDB" id="A0A6P2DL41"/>
<keyword evidence="3" id="KW-1185">Reference proteome</keyword>
<name>A0A6P2DL41_9BACT</name>
<accession>A0A6P2DL41</accession>
<dbReference type="EMBL" id="LR593886">
    <property type="protein sequence ID" value="VTS03495.1"/>
    <property type="molecule type" value="Genomic_DNA"/>
</dbReference>
<feature type="coiled-coil region" evidence="1">
    <location>
        <begin position="10"/>
        <end position="37"/>
    </location>
</feature>
<sequence>MTSPVPIKSGAELLEEYDRLTAELRRALRTTRELQVKWQACRDQIKRRTDSAASGWDVSVHVHDTSPHVPLGTA</sequence>
<reference evidence="2 3" key="1">
    <citation type="submission" date="2019-05" db="EMBL/GenBank/DDBJ databases">
        <authorList>
            <consortium name="Science for Life Laboratories"/>
        </authorList>
    </citation>
    <scope>NUCLEOTIDE SEQUENCE [LARGE SCALE GENOMIC DNA]</scope>
    <source>
        <strain evidence="2">Soil9</strain>
    </source>
</reference>
<evidence type="ECO:0000313" key="3">
    <source>
        <dbReference type="Proteomes" id="UP000464178"/>
    </source>
</evidence>
<dbReference type="KEGG" id="gms:SOIL9_71640"/>